<dbReference type="PANTHER" id="PTHR12534">
    <property type="entry name" value="30S RIBOSOMAL PROTEIN S2 PROKARYOTIC AND ORGANELLAR"/>
    <property type="match status" value="1"/>
</dbReference>
<comment type="similarity">
    <text evidence="1 5 6">Belongs to the universal ribosomal protein uS2 family.</text>
</comment>
<evidence type="ECO:0000256" key="6">
    <source>
        <dbReference type="RuleBase" id="RU003631"/>
    </source>
</evidence>
<dbReference type="HOGENOM" id="CLU_040318_0_3_14"/>
<dbReference type="InterPro" id="IPR005706">
    <property type="entry name" value="Ribosomal_uS2_bac/mit/plastid"/>
</dbReference>
<keyword evidence="3 5" id="KW-0687">Ribonucleoprotein</keyword>
<sequence>MAKELTREMLWEAGAQFGHQTKRWNPKMKPYIYGEKNKVHIIDLQQTLWRLEDVKKLMATLATKKGKILFVGTKKQAKWIVKDAAERSENFYVNQRWLGGTLTNLKTIHLRVKRLWNIERQEKNGELKLLPKKEQILIKKEKEKLEKFLGGIKGMKELPQALFVVDPKEEYIAVKEAQKLRIPVIAICDTNVDPDGIDYIIPANDDTTRAIAIITHHIADLYGDAMGLKMSEPQFKPSEFVRREGDDNRPERREFGKRDFNRPERREQSGPRPVVAPVVEKPVTDTAPVVEKPVKTPVPTPVEKAPVIEETNSAFASIGVIDNDLEKSLTKLKVDQLEKIASEFGLKKAKKAEMIEQLTALLQISNNQIVKK</sequence>
<dbReference type="GO" id="GO:0022627">
    <property type="term" value="C:cytosolic small ribosomal subunit"/>
    <property type="evidence" value="ECO:0007669"/>
    <property type="project" value="TreeGrafter"/>
</dbReference>
<proteinExistence type="inferred from homology"/>
<dbReference type="eggNOG" id="COG0052">
    <property type="taxonomic scope" value="Bacteria"/>
</dbReference>
<dbReference type="InterPro" id="IPR001865">
    <property type="entry name" value="Ribosomal_uS2"/>
</dbReference>
<keyword evidence="9" id="KW-1185">Reference proteome</keyword>
<dbReference type="GO" id="GO:0003735">
    <property type="term" value="F:structural constituent of ribosome"/>
    <property type="evidence" value="ECO:0007669"/>
    <property type="project" value="InterPro"/>
</dbReference>
<evidence type="ECO:0000313" key="9">
    <source>
        <dbReference type="Proteomes" id="UP000013964"/>
    </source>
</evidence>
<dbReference type="RefSeq" id="WP_016339041.1">
    <property type="nucleotide sequence ID" value="NC_021280.1"/>
</dbReference>
<evidence type="ECO:0000313" key="8">
    <source>
        <dbReference type="EMBL" id="AGM25216.1"/>
    </source>
</evidence>
<evidence type="ECO:0000256" key="7">
    <source>
        <dbReference type="SAM" id="MobiDB-lite"/>
    </source>
</evidence>
<keyword evidence="2 5" id="KW-0689">Ribosomal protein</keyword>
<dbReference type="EMBL" id="CP005077">
    <property type="protein sequence ID" value="AGM25216.1"/>
    <property type="molecule type" value="Genomic_DNA"/>
</dbReference>
<evidence type="ECO:0000256" key="1">
    <source>
        <dbReference type="ARBA" id="ARBA00006242"/>
    </source>
</evidence>
<accession>R4UIT3</accession>
<dbReference type="HAMAP" id="MF_00291_B">
    <property type="entry name" value="Ribosomal_uS2_B"/>
    <property type="match status" value="1"/>
</dbReference>
<dbReference type="PATRIC" id="fig|1276227.3.peg.646"/>
<protein>
    <recommendedName>
        <fullName evidence="4 5">Small ribosomal subunit protein uS2</fullName>
    </recommendedName>
</protein>
<dbReference type="SUPFAM" id="SSF52313">
    <property type="entry name" value="Ribosomal protein S2"/>
    <property type="match status" value="1"/>
</dbReference>
<evidence type="ECO:0000256" key="5">
    <source>
        <dbReference type="HAMAP-Rule" id="MF_00291"/>
    </source>
</evidence>
<dbReference type="InterPro" id="IPR018130">
    <property type="entry name" value="Ribosomal_uS2_CS"/>
</dbReference>
<dbReference type="Gene3D" id="3.40.50.10490">
    <property type="entry name" value="Glucose-6-phosphate isomerase like protein, domain 1"/>
    <property type="match status" value="1"/>
</dbReference>
<evidence type="ECO:0000256" key="4">
    <source>
        <dbReference type="ARBA" id="ARBA00035256"/>
    </source>
</evidence>
<evidence type="ECO:0000256" key="3">
    <source>
        <dbReference type="ARBA" id="ARBA00023274"/>
    </source>
</evidence>
<dbReference type="STRING" id="1276227.SCHRY_v1c06400"/>
<dbReference type="KEGG" id="scr:SCHRY_v1c06400"/>
<dbReference type="OrthoDB" id="9808036at2"/>
<dbReference type="NCBIfam" id="TIGR01011">
    <property type="entry name" value="rpsB_bact"/>
    <property type="match status" value="1"/>
</dbReference>
<feature type="region of interest" description="Disordered" evidence="7">
    <location>
        <begin position="236"/>
        <end position="273"/>
    </location>
</feature>
<dbReference type="CDD" id="cd01425">
    <property type="entry name" value="RPS2"/>
    <property type="match status" value="1"/>
</dbReference>
<reference evidence="8 9" key="1">
    <citation type="journal article" date="2013" name="Genome Biol. Evol.">
        <title>Complete genomes of two dipteran-associated spiroplasmas provided insights into the origin, dynamics, and impacts of viral invasion in spiroplasma.</title>
        <authorList>
            <person name="Ku C."/>
            <person name="Lo W.S."/>
            <person name="Chen L.L."/>
            <person name="Kuo C.H."/>
        </authorList>
    </citation>
    <scope>NUCLEOTIDE SEQUENCE [LARGE SCALE GENOMIC DNA]</scope>
    <source>
        <strain evidence="8 9">DF-1</strain>
    </source>
</reference>
<dbReference type="GO" id="GO:0006412">
    <property type="term" value="P:translation"/>
    <property type="evidence" value="ECO:0007669"/>
    <property type="project" value="UniProtKB-UniRule"/>
</dbReference>
<evidence type="ECO:0000256" key="2">
    <source>
        <dbReference type="ARBA" id="ARBA00022980"/>
    </source>
</evidence>
<dbReference type="PROSITE" id="PS00963">
    <property type="entry name" value="RIBOSOMAL_S2_2"/>
    <property type="match status" value="1"/>
</dbReference>
<dbReference type="AlphaFoldDB" id="R4UIT3"/>
<dbReference type="PRINTS" id="PR00395">
    <property type="entry name" value="RIBOSOMALS2"/>
</dbReference>
<dbReference type="Pfam" id="PF00318">
    <property type="entry name" value="Ribosomal_S2"/>
    <property type="match status" value="1"/>
</dbReference>
<feature type="compositionally biased region" description="Basic and acidic residues" evidence="7">
    <location>
        <begin position="239"/>
        <end position="269"/>
    </location>
</feature>
<dbReference type="PANTHER" id="PTHR12534:SF0">
    <property type="entry name" value="SMALL RIBOSOMAL SUBUNIT PROTEIN US2M"/>
    <property type="match status" value="1"/>
</dbReference>
<dbReference type="Gene3D" id="1.10.287.610">
    <property type="entry name" value="Helix hairpin bin"/>
    <property type="match status" value="1"/>
</dbReference>
<dbReference type="FunFam" id="1.10.287.610:FF:000001">
    <property type="entry name" value="30S ribosomal protein S2"/>
    <property type="match status" value="1"/>
</dbReference>
<dbReference type="InterPro" id="IPR023591">
    <property type="entry name" value="Ribosomal_uS2_flav_dom_sf"/>
</dbReference>
<gene>
    <name evidence="5 8" type="primary">rpsB</name>
    <name evidence="8" type="ORF">SCHRY_v1c06400</name>
</gene>
<dbReference type="Proteomes" id="UP000013964">
    <property type="component" value="Chromosome"/>
</dbReference>
<organism evidence="8 9">
    <name type="scientific">Spiroplasma chrysopicola DF-1</name>
    <dbReference type="NCBI Taxonomy" id="1276227"/>
    <lineage>
        <taxon>Bacteria</taxon>
        <taxon>Bacillati</taxon>
        <taxon>Mycoplasmatota</taxon>
        <taxon>Mollicutes</taxon>
        <taxon>Entomoplasmatales</taxon>
        <taxon>Spiroplasmataceae</taxon>
        <taxon>Spiroplasma</taxon>
    </lineage>
</organism>
<name>R4UIT3_9MOLU</name>